<protein>
    <submittedName>
        <fullName evidence="1">Uncharacterized protein</fullName>
    </submittedName>
</protein>
<dbReference type="EMBL" id="OOIQ01000001">
    <property type="protein sequence ID" value="SPO43233.1"/>
    <property type="molecule type" value="Genomic_DNA"/>
</dbReference>
<dbReference type="AlphaFoldDB" id="A0A5C3FFP6"/>
<gene>
    <name evidence="1" type="ORF">PSANT_00917</name>
</gene>
<dbReference type="Proteomes" id="UP000325008">
    <property type="component" value="Unassembled WGS sequence"/>
</dbReference>
<proteinExistence type="predicted"/>
<sequence>MAANVDTLHEFSAPRQGAIRRHPGSPVSVWTLATARAEESASVSLKRARNQPRTRCLRTAGGNLDERALRQSQALPCLRSLRGGHVPCPSPSSPSWPPLDSIAARAWPHLPPYRGWLGCRRLGKWHSTVGAESDARVATQTGRPSQ</sequence>
<accession>A0A5C3FFP6</accession>
<keyword evidence="2" id="KW-1185">Reference proteome</keyword>
<evidence type="ECO:0000313" key="2">
    <source>
        <dbReference type="Proteomes" id="UP000325008"/>
    </source>
</evidence>
<comment type="caution">
    <text evidence="1">The sequence shown here is derived from an EMBL/GenBank/DDBJ whole genome shotgun (WGS) entry which is preliminary data.</text>
</comment>
<reference evidence="1" key="1">
    <citation type="submission" date="2018-03" db="EMBL/GenBank/DDBJ databases">
        <authorList>
            <person name="Guldener U."/>
        </authorList>
    </citation>
    <scope>NUCLEOTIDE SEQUENCE [LARGE SCALE GENOMIC DNA]</scope>
    <source>
        <strain evidence="1">ATCC34888</strain>
    </source>
</reference>
<evidence type="ECO:0000313" key="1">
    <source>
        <dbReference type="EMBL" id="SPO43233.1"/>
    </source>
</evidence>
<organism evidence="1 2">
    <name type="scientific">Pseudozyma antarctica</name>
    <name type="common">Yeast</name>
    <name type="synonym">Candida antarctica</name>
    <dbReference type="NCBI Taxonomy" id="84753"/>
    <lineage>
        <taxon>Eukaryota</taxon>
        <taxon>Fungi</taxon>
        <taxon>Dikarya</taxon>
        <taxon>Basidiomycota</taxon>
        <taxon>Ustilaginomycotina</taxon>
        <taxon>Ustilaginomycetes</taxon>
        <taxon>Ustilaginales</taxon>
        <taxon>Ustilaginaceae</taxon>
        <taxon>Moesziomyces</taxon>
    </lineage>
</organism>
<name>A0A5C3FFP6_PSEA2</name>